<comment type="caution">
    <text evidence="2">The sequence shown here is derived from an EMBL/GenBank/DDBJ whole genome shotgun (WGS) entry which is preliminary data.</text>
</comment>
<dbReference type="Proteomes" id="UP000738349">
    <property type="component" value="Unassembled WGS sequence"/>
</dbReference>
<dbReference type="EMBL" id="JAGMUV010000019">
    <property type="protein sequence ID" value="KAH7127554.1"/>
    <property type="molecule type" value="Genomic_DNA"/>
</dbReference>
<gene>
    <name evidence="2" type="ORF">EDB81DRAFT_809528</name>
</gene>
<proteinExistence type="predicted"/>
<evidence type="ECO:0000313" key="3">
    <source>
        <dbReference type="Proteomes" id="UP000738349"/>
    </source>
</evidence>
<name>A0A9P9DWI8_9HYPO</name>
<evidence type="ECO:0000256" key="1">
    <source>
        <dbReference type="SAM" id="MobiDB-lite"/>
    </source>
</evidence>
<feature type="region of interest" description="Disordered" evidence="1">
    <location>
        <begin position="1"/>
        <end position="21"/>
    </location>
</feature>
<evidence type="ECO:0000313" key="2">
    <source>
        <dbReference type="EMBL" id="KAH7127554.1"/>
    </source>
</evidence>
<reference evidence="2" key="1">
    <citation type="journal article" date="2021" name="Nat. Commun.">
        <title>Genetic determinants of endophytism in the Arabidopsis root mycobiome.</title>
        <authorList>
            <person name="Mesny F."/>
            <person name="Miyauchi S."/>
            <person name="Thiergart T."/>
            <person name="Pickel B."/>
            <person name="Atanasova L."/>
            <person name="Karlsson M."/>
            <person name="Huettel B."/>
            <person name="Barry K.W."/>
            <person name="Haridas S."/>
            <person name="Chen C."/>
            <person name="Bauer D."/>
            <person name="Andreopoulos W."/>
            <person name="Pangilinan J."/>
            <person name="LaButti K."/>
            <person name="Riley R."/>
            <person name="Lipzen A."/>
            <person name="Clum A."/>
            <person name="Drula E."/>
            <person name="Henrissat B."/>
            <person name="Kohler A."/>
            <person name="Grigoriev I.V."/>
            <person name="Martin F.M."/>
            <person name="Hacquard S."/>
        </authorList>
    </citation>
    <scope>NUCLEOTIDE SEQUENCE</scope>
    <source>
        <strain evidence="2">MPI-CAGE-AT-0147</strain>
    </source>
</reference>
<dbReference type="AlphaFoldDB" id="A0A9P9DWI8"/>
<organism evidence="2 3">
    <name type="scientific">Dactylonectria macrodidyma</name>
    <dbReference type="NCBI Taxonomy" id="307937"/>
    <lineage>
        <taxon>Eukaryota</taxon>
        <taxon>Fungi</taxon>
        <taxon>Dikarya</taxon>
        <taxon>Ascomycota</taxon>
        <taxon>Pezizomycotina</taxon>
        <taxon>Sordariomycetes</taxon>
        <taxon>Hypocreomycetidae</taxon>
        <taxon>Hypocreales</taxon>
        <taxon>Nectriaceae</taxon>
        <taxon>Dactylonectria</taxon>
    </lineage>
</organism>
<protein>
    <submittedName>
        <fullName evidence="2">Uncharacterized protein</fullName>
    </submittedName>
</protein>
<sequence>MWKGRAINAANKSADVPAQAPLSRPESELIKDWQNLAFDVRNLVDNHFSSVREGKIVSWAKARSEWLRDVTPTPVEVASGKKSGSALIEAAIWKALMRLVLGDVNTNGAMCWAGVYKGRLCKLVTMLKKDLAQTEPDRQSDALYYQWRALTASIISTVQVPQDRDEEVDYVVEELEDLLAPCRSWMNSYGPFHRELQAVVNKAIELDLKFSGQQAHYAVGWPNQGRCNVNLDQDFMKLAAGSPKSSRNVKFMIQPCLFRSGGRGESFGQYMLLDQCSVWMF</sequence>
<accession>A0A9P9DWI8</accession>
<keyword evidence="3" id="KW-1185">Reference proteome</keyword>
<dbReference type="OrthoDB" id="5056261at2759"/>